<evidence type="ECO:0000313" key="2">
    <source>
        <dbReference type="Proteomes" id="UP001196413"/>
    </source>
</evidence>
<dbReference type="Proteomes" id="UP001196413">
    <property type="component" value="Unassembled WGS sequence"/>
</dbReference>
<keyword evidence="2" id="KW-1185">Reference proteome</keyword>
<reference evidence="1" key="1">
    <citation type="submission" date="2021-06" db="EMBL/GenBank/DDBJ databases">
        <title>Parelaphostrongylus tenuis whole genome reference sequence.</title>
        <authorList>
            <person name="Garwood T.J."/>
            <person name="Larsen P.A."/>
            <person name="Fountain-Jones N.M."/>
            <person name="Garbe J.R."/>
            <person name="Macchietto M.G."/>
            <person name="Kania S.A."/>
            <person name="Gerhold R.W."/>
            <person name="Richards J.E."/>
            <person name="Wolf T.M."/>
        </authorList>
    </citation>
    <scope>NUCLEOTIDE SEQUENCE</scope>
    <source>
        <strain evidence="1">MNPRO001-30</strain>
        <tissue evidence="1">Meninges</tissue>
    </source>
</reference>
<accession>A0AAD5N4R6</accession>
<dbReference type="Gene3D" id="3.40.50.150">
    <property type="entry name" value="Vaccinia Virus protein VP39"/>
    <property type="match status" value="1"/>
</dbReference>
<proteinExistence type="predicted"/>
<evidence type="ECO:0000313" key="1">
    <source>
        <dbReference type="EMBL" id="KAJ1360391.1"/>
    </source>
</evidence>
<sequence length="63" mass="7183">MAAELRRDSFKAFWDKYSDKPDTNTMMLNNSADELDASDRLCVMANFGELQMTAASEKEKKSQ</sequence>
<comment type="caution">
    <text evidence="1">The sequence shown here is derived from an EMBL/GenBank/DDBJ whole genome shotgun (WGS) entry which is preliminary data.</text>
</comment>
<protein>
    <submittedName>
        <fullName evidence="1">Uncharacterized protein</fullName>
    </submittedName>
</protein>
<gene>
    <name evidence="1" type="ORF">KIN20_019352</name>
</gene>
<name>A0AAD5N4R6_PARTN</name>
<dbReference type="InterPro" id="IPR029063">
    <property type="entry name" value="SAM-dependent_MTases_sf"/>
</dbReference>
<dbReference type="AlphaFoldDB" id="A0AAD5N4R6"/>
<organism evidence="1 2">
    <name type="scientific">Parelaphostrongylus tenuis</name>
    <name type="common">Meningeal worm</name>
    <dbReference type="NCBI Taxonomy" id="148309"/>
    <lineage>
        <taxon>Eukaryota</taxon>
        <taxon>Metazoa</taxon>
        <taxon>Ecdysozoa</taxon>
        <taxon>Nematoda</taxon>
        <taxon>Chromadorea</taxon>
        <taxon>Rhabditida</taxon>
        <taxon>Rhabditina</taxon>
        <taxon>Rhabditomorpha</taxon>
        <taxon>Strongyloidea</taxon>
        <taxon>Metastrongylidae</taxon>
        <taxon>Parelaphostrongylus</taxon>
    </lineage>
</organism>
<dbReference type="EMBL" id="JAHQIW010003853">
    <property type="protein sequence ID" value="KAJ1360391.1"/>
    <property type="molecule type" value="Genomic_DNA"/>
</dbReference>